<dbReference type="PROSITE" id="PS00041">
    <property type="entry name" value="HTH_ARAC_FAMILY_1"/>
    <property type="match status" value="1"/>
</dbReference>
<dbReference type="InterPro" id="IPR041522">
    <property type="entry name" value="CdaR_GGDEF"/>
</dbReference>
<evidence type="ECO:0000256" key="6">
    <source>
        <dbReference type="ARBA" id="ARBA00023125"/>
    </source>
</evidence>
<dbReference type="RefSeq" id="WP_163946253.1">
    <property type="nucleotide sequence ID" value="NZ_JAAIKC010000003.1"/>
</dbReference>
<dbReference type="SMART" id="SM00342">
    <property type="entry name" value="HTH_ARAC"/>
    <property type="match status" value="1"/>
</dbReference>
<dbReference type="PROSITE" id="PS01124">
    <property type="entry name" value="HTH_ARAC_FAMILY_2"/>
    <property type="match status" value="1"/>
</dbReference>
<keyword evidence="4" id="KW-0902">Two-component regulatory system</keyword>
<dbReference type="SUPFAM" id="SSF52172">
    <property type="entry name" value="CheY-like"/>
    <property type="match status" value="1"/>
</dbReference>
<feature type="domain" description="Response regulatory" evidence="10">
    <location>
        <begin position="3"/>
        <end position="120"/>
    </location>
</feature>
<feature type="domain" description="HTH araC/xylS-type" evidence="9">
    <location>
        <begin position="431"/>
        <end position="530"/>
    </location>
</feature>
<evidence type="ECO:0000256" key="1">
    <source>
        <dbReference type="ARBA" id="ARBA00004496"/>
    </source>
</evidence>
<keyword evidence="5" id="KW-0805">Transcription regulation</keyword>
<evidence type="ECO:0000259" key="9">
    <source>
        <dbReference type="PROSITE" id="PS01124"/>
    </source>
</evidence>
<dbReference type="EMBL" id="JAAIKC010000003">
    <property type="protein sequence ID" value="NEW06724.1"/>
    <property type="molecule type" value="Genomic_DNA"/>
</dbReference>
<dbReference type="InterPro" id="IPR009057">
    <property type="entry name" value="Homeodomain-like_sf"/>
</dbReference>
<dbReference type="SUPFAM" id="SSF46689">
    <property type="entry name" value="Homeodomain-like"/>
    <property type="match status" value="2"/>
</dbReference>
<feature type="modified residue" description="4-aspartylphosphate" evidence="8">
    <location>
        <position position="55"/>
    </location>
</feature>
<keyword evidence="6" id="KW-0238">DNA-binding</keyword>
<dbReference type="AlphaFoldDB" id="A0A6G3ZYF6"/>
<dbReference type="CDD" id="cd17536">
    <property type="entry name" value="REC_YesN-like"/>
    <property type="match status" value="1"/>
</dbReference>
<dbReference type="InterPro" id="IPR011006">
    <property type="entry name" value="CheY-like_superfamily"/>
</dbReference>
<dbReference type="Pfam" id="PF17853">
    <property type="entry name" value="GGDEF_2"/>
    <property type="match status" value="1"/>
</dbReference>
<comment type="caution">
    <text evidence="11">The sequence shown here is derived from an EMBL/GenBank/DDBJ whole genome shotgun (WGS) entry which is preliminary data.</text>
</comment>
<accession>A0A6G3ZYF6</accession>
<evidence type="ECO:0000256" key="5">
    <source>
        <dbReference type="ARBA" id="ARBA00023015"/>
    </source>
</evidence>
<keyword evidence="2" id="KW-0963">Cytoplasm</keyword>
<protein>
    <submittedName>
        <fullName evidence="11">Response regulator</fullName>
    </submittedName>
</protein>
<evidence type="ECO:0000259" key="10">
    <source>
        <dbReference type="PROSITE" id="PS50110"/>
    </source>
</evidence>
<organism evidence="11">
    <name type="scientific">Paenibacillus sp. SYP-B3998</name>
    <dbReference type="NCBI Taxonomy" id="2678564"/>
    <lineage>
        <taxon>Bacteria</taxon>
        <taxon>Bacillati</taxon>
        <taxon>Bacillota</taxon>
        <taxon>Bacilli</taxon>
        <taxon>Bacillales</taxon>
        <taxon>Paenibacillaceae</taxon>
        <taxon>Paenibacillus</taxon>
    </lineage>
</organism>
<evidence type="ECO:0000256" key="4">
    <source>
        <dbReference type="ARBA" id="ARBA00023012"/>
    </source>
</evidence>
<dbReference type="GO" id="GO:0003700">
    <property type="term" value="F:DNA-binding transcription factor activity"/>
    <property type="evidence" value="ECO:0007669"/>
    <property type="project" value="InterPro"/>
</dbReference>
<dbReference type="PROSITE" id="PS50110">
    <property type="entry name" value="RESPONSE_REGULATORY"/>
    <property type="match status" value="1"/>
</dbReference>
<evidence type="ECO:0000256" key="8">
    <source>
        <dbReference type="PROSITE-ProRule" id="PRU00169"/>
    </source>
</evidence>
<evidence type="ECO:0000313" key="11">
    <source>
        <dbReference type="EMBL" id="NEW06724.1"/>
    </source>
</evidence>
<dbReference type="Pfam" id="PF12833">
    <property type="entry name" value="HTH_18"/>
    <property type="match status" value="1"/>
</dbReference>
<evidence type="ECO:0000256" key="3">
    <source>
        <dbReference type="ARBA" id="ARBA00022553"/>
    </source>
</evidence>
<proteinExistence type="predicted"/>
<dbReference type="InterPro" id="IPR018060">
    <property type="entry name" value="HTH_AraC"/>
</dbReference>
<dbReference type="GO" id="GO:0005737">
    <property type="term" value="C:cytoplasm"/>
    <property type="evidence" value="ECO:0007669"/>
    <property type="project" value="UniProtKB-SubCell"/>
</dbReference>
<dbReference type="Gene3D" id="3.40.50.2300">
    <property type="match status" value="1"/>
</dbReference>
<sequence length="531" mass="60880">MIKVIIVDDEYLVRERLKISVDWNGLGFEVAGEAADGEEALLLLQHAPIQLAIVDINMPIVDGLAFAKNAQMNYPDLKIVILTGYSSFDFAKTAIQAGVSDYLLKPINMDELLEVLRKMRLSIDKETTRKELQENFQKNVRESNGILRRRFIQLLLDGSATKPSESKLQMHLPKLRNDQVVIIVFSIDKAKEVEEPTPKWKRFAVFNIFSEIFSRMKHAETTFDEEDRTVVLVNPDCDQSDRTITKSIYETCMEAIEAGRLYLKFTVTVGVGGVAQGYDGIAQSYKEAIIACKYKTVYGYDRIIMFDSLPKQALNADLSYIREEMIIKLRLGNKDVIAEWLNRLFAAIKEHKHSLDRLYLTVYELVVTLTIYATENKLDITQYVGEAFNPTILVDELERIEDIEAWCQDIYRNVLEQTHRLKQSTPAKLVEKAKAQIDGHYADSELDLNAVARSIFVNPSYLSRIFKSETGYSFVEYLTKCRMLKAKELMENGCKNLYFVAEMVGYKDSHYFSKCFKKHFSVPPSKFIDNG</sequence>
<dbReference type="Pfam" id="PF00072">
    <property type="entry name" value="Response_reg"/>
    <property type="match status" value="1"/>
</dbReference>
<gene>
    <name evidence="11" type="ORF">GK047_11935</name>
</gene>
<dbReference type="SMART" id="SM00448">
    <property type="entry name" value="REC"/>
    <property type="match status" value="1"/>
</dbReference>
<dbReference type="GO" id="GO:0043565">
    <property type="term" value="F:sequence-specific DNA binding"/>
    <property type="evidence" value="ECO:0007669"/>
    <property type="project" value="InterPro"/>
</dbReference>
<dbReference type="InterPro" id="IPR001789">
    <property type="entry name" value="Sig_transdc_resp-reg_receiver"/>
</dbReference>
<keyword evidence="3 8" id="KW-0597">Phosphoprotein</keyword>
<dbReference type="PANTHER" id="PTHR42713">
    <property type="entry name" value="HISTIDINE KINASE-RELATED"/>
    <property type="match status" value="1"/>
</dbReference>
<dbReference type="PANTHER" id="PTHR42713:SF3">
    <property type="entry name" value="TRANSCRIPTIONAL REGULATORY PROTEIN HPTR"/>
    <property type="match status" value="1"/>
</dbReference>
<dbReference type="InterPro" id="IPR018062">
    <property type="entry name" value="HTH_AraC-typ_CS"/>
</dbReference>
<reference evidence="11" key="1">
    <citation type="submission" date="2020-02" db="EMBL/GenBank/DDBJ databases">
        <authorList>
            <person name="Shen X.-R."/>
            <person name="Zhang Y.-X."/>
        </authorList>
    </citation>
    <scope>NUCLEOTIDE SEQUENCE</scope>
    <source>
        <strain evidence="11">SYP-B3998</strain>
    </source>
</reference>
<evidence type="ECO:0000256" key="7">
    <source>
        <dbReference type="ARBA" id="ARBA00023163"/>
    </source>
</evidence>
<comment type="subcellular location">
    <subcellularLocation>
        <location evidence="1">Cytoplasm</location>
    </subcellularLocation>
</comment>
<evidence type="ECO:0000256" key="2">
    <source>
        <dbReference type="ARBA" id="ARBA00022490"/>
    </source>
</evidence>
<name>A0A6G3ZYF6_9BACL</name>
<dbReference type="GO" id="GO:0000160">
    <property type="term" value="P:phosphorelay signal transduction system"/>
    <property type="evidence" value="ECO:0007669"/>
    <property type="project" value="UniProtKB-KW"/>
</dbReference>
<dbReference type="Gene3D" id="1.10.10.60">
    <property type="entry name" value="Homeodomain-like"/>
    <property type="match status" value="2"/>
</dbReference>
<dbReference type="InterPro" id="IPR051552">
    <property type="entry name" value="HptR"/>
</dbReference>
<keyword evidence="7" id="KW-0804">Transcription</keyword>